<organism evidence="1">
    <name type="scientific">marine sediment metagenome</name>
    <dbReference type="NCBI Taxonomy" id="412755"/>
    <lineage>
        <taxon>unclassified sequences</taxon>
        <taxon>metagenomes</taxon>
        <taxon>ecological metagenomes</taxon>
    </lineage>
</organism>
<comment type="caution">
    <text evidence="1">The sequence shown here is derived from an EMBL/GenBank/DDBJ whole genome shotgun (WGS) entry which is preliminary data.</text>
</comment>
<proteinExistence type="predicted"/>
<dbReference type="AlphaFoldDB" id="A0A0F9D9W6"/>
<reference evidence="1" key="1">
    <citation type="journal article" date="2015" name="Nature">
        <title>Complex archaea that bridge the gap between prokaryotes and eukaryotes.</title>
        <authorList>
            <person name="Spang A."/>
            <person name="Saw J.H."/>
            <person name="Jorgensen S.L."/>
            <person name="Zaremba-Niedzwiedzka K."/>
            <person name="Martijn J."/>
            <person name="Lind A.E."/>
            <person name="van Eijk R."/>
            <person name="Schleper C."/>
            <person name="Guy L."/>
            <person name="Ettema T.J."/>
        </authorList>
    </citation>
    <scope>NUCLEOTIDE SEQUENCE</scope>
</reference>
<evidence type="ECO:0000313" key="1">
    <source>
        <dbReference type="EMBL" id="KKL08828.1"/>
    </source>
</evidence>
<accession>A0A0F9D9W6</accession>
<dbReference type="EMBL" id="LAZR01042721">
    <property type="protein sequence ID" value="KKL08828.1"/>
    <property type="molecule type" value="Genomic_DNA"/>
</dbReference>
<sequence>MYYKWKRQPFAGADADVIGEHIESLAKNDIITPADLVKDAAKKSSPLHRCFQWDDTEAAVGYRLSQAAHLLRCIEVTIEREDETIFCVRAFHHVNTEQQQGYTTIETARNDPKMWDCVKLQAITEIKNWQQKYKNIVEFETIFEAITNL</sequence>
<gene>
    <name evidence="1" type="ORF">LCGC14_2571990</name>
</gene>
<name>A0A0F9D9W6_9ZZZZ</name>
<protein>
    <submittedName>
        <fullName evidence="1">Uncharacterized protein</fullName>
    </submittedName>
</protein>